<feature type="region of interest" description="Disordered" evidence="1">
    <location>
        <begin position="37"/>
        <end position="60"/>
    </location>
</feature>
<dbReference type="InterPro" id="IPR003169">
    <property type="entry name" value="GYF"/>
</dbReference>
<feature type="region of interest" description="Disordered" evidence="1">
    <location>
        <begin position="448"/>
        <end position="474"/>
    </location>
</feature>
<proteinExistence type="predicted"/>
<dbReference type="Proteomes" id="UP001385951">
    <property type="component" value="Unassembled WGS sequence"/>
</dbReference>
<gene>
    <name evidence="3" type="ORF">QCA50_016432</name>
</gene>
<dbReference type="AlphaFoldDB" id="A0AAW0FN37"/>
<evidence type="ECO:0000313" key="3">
    <source>
        <dbReference type="EMBL" id="KAK7680435.1"/>
    </source>
</evidence>
<name>A0AAW0FN37_9APHY</name>
<organism evidence="3 4">
    <name type="scientific">Cerrena zonata</name>
    <dbReference type="NCBI Taxonomy" id="2478898"/>
    <lineage>
        <taxon>Eukaryota</taxon>
        <taxon>Fungi</taxon>
        <taxon>Dikarya</taxon>
        <taxon>Basidiomycota</taxon>
        <taxon>Agaricomycotina</taxon>
        <taxon>Agaricomycetes</taxon>
        <taxon>Polyporales</taxon>
        <taxon>Cerrenaceae</taxon>
        <taxon>Cerrena</taxon>
    </lineage>
</organism>
<dbReference type="SUPFAM" id="SSF55277">
    <property type="entry name" value="GYF domain"/>
    <property type="match status" value="1"/>
</dbReference>
<evidence type="ECO:0000256" key="1">
    <source>
        <dbReference type="SAM" id="MobiDB-lite"/>
    </source>
</evidence>
<dbReference type="PANTHER" id="PTHR13138:SF3">
    <property type="entry name" value="CD2 ANTIGEN CYTOPLASMIC TAIL-BINDING PROTEIN 2"/>
    <property type="match status" value="1"/>
</dbReference>
<accession>A0AAW0FN37</accession>
<dbReference type="Gene3D" id="3.30.1490.40">
    <property type="match status" value="1"/>
</dbReference>
<dbReference type="SMART" id="SM00444">
    <property type="entry name" value="GYF"/>
    <property type="match status" value="1"/>
</dbReference>
<feature type="compositionally biased region" description="Acidic residues" evidence="1">
    <location>
        <begin position="300"/>
        <end position="311"/>
    </location>
</feature>
<dbReference type="PANTHER" id="PTHR13138">
    <property type="entry name" value="PROTEIN LIN1"/>
    <property type="match status" value="1"/>
</dbReference>
<reference evidence="3 4" key="1">
    <citation type="submission" date="2022-09" db="EMBL/GenBank/DDBJ databases">
        <authorList>
            <person name="Palmer J.M."/>
        </authorList>
    </citation>
    <scope>NUCLEOTIDE SEQUENCE [LARGE SCALE GENOMIC DNA]</scope>
    <source>
        <strain evidence="3 4">DSM 7382</strain>
    </source>
</reference>
<dbReference type="Pfam" id="PF02213">
    <property type="entry name" value="GYF"/>
    <property type="match status" value="1"/>
</dbReference>
<sequence>MEVQVSQEGLVFSTSTLNTGALSRLDMLTNNIDDLTSSELDQPSVHDGETSLSEASAPSHEYELNQSESLRFLYDLLYDEESDLSKSDILSILESLKKRERSLPFSFINARGLDIQGIKWPLYLRDKFSRERARVGNKKWFHNVPGSREEAFKSNYDSDSSIEDYEEPTDEKGPQVPTEDQNGGASNEKDAIEGTNGRSNTKESEDSDSDMFSDDDAPETNKQDGETNEANETKNSSSNYFEEDTFNGEDRHISYNDIEESQTEALHKYFNNVEDFDEGRSQKLDKTKIGLKIESFDLEQEEKDGMFDEEGNYIRNDSSDSENDNQDHWIDESNNADILKAKKAQEKREEKEKEKLKALEFSSIEDILFKLISLLEPAENPLEALSRFQSIRKSQRKNKSNSNEDIGKSVFEITGYCDSLINEKGLTNAFDLTREELMRQYKSESGIDYQQQTRGLKRKMSDESDKKEPSAKDDSYYNDKVWEYKWADEEEIHGVFSSYEMNYWVDTYFDDSVIARKIGEEEFKKIKTLQFE</sequence>
<feature type="region of interest" description="Disordered" evidence="1">
    <location>
        <begin position="300"/>
        <end position="337"/>
    </location>
</feature>
<evidence type="ECO:0000313" key="4">
    <source>
        <dbReference type="Proteomes" id="UP001385951"/>
    </source>
</evidence>
<dbReference type="EMBL" id="JASBNA010000049">
    <property type="protein sequence ID" value="KAK7680435.1"/>
    <property type="molecule type" value="Genomic_DNA"/>
</dbReference>
<dbReference type="InterPro" id="IPR035445">
    <property type="entry name" value="GYF-like_dom_sf"/>
</dbReference>
<feature type="compositionally biased region" description="Acidic residues" evidence="1">
    <location>
        <begin position="205"/>
        <end position="218"/>
    </location>
</feature>
<protein>
    <recommendedName>
        <fullName evidence="2">GYF domain-containing protein</fullName>
    </recommendedName>
</protein>
<keyword evidence="4" id="KW-1185">Reference proteome</keyword>
<feature type="compositionally biased region" description="Acidic residues" evidence="1">
    <location>
        <begin position="160"/>
        <end position="169"/>
    </location>
</feature>
<feature type="compositionally biased region" description="Basic and acidic residues" evidence="1">
    <location>
        <begin position="459"/>
        <end position="474"/>
    </location>
</feature>
<feature type="compositionally biased region" description="Polar residues" evidence="1">
    <location>
        <begin position="228"/>
        <end position="240"/>
    </location>
</feature>
<feature type="domain" description="GYF" evidence="2">
    <location>
        <begin position="479"/>
        <end position="532"/>
    </location>
</feature>
<dbReference type="InterPro" id="IPR039905">
    <property type="entry name" value="CD2BP2/Lin1"/>
</dbReference>
<evidence type="ECO:0000259" key="2">
    <source>
        <dbReference type="PROSITE" id="PS50829"/>
    </source>
</evidence>
<comment type="caution">
    <text evidence="3">The sequence shown here is derived from an EMBL/GenBank/DDBJ whole genome shotgun (WGS) entry which is preliminary data.</text>
</comment>
<feature type="region of interest" description="Disordered" evidence="1">
    <location>
        <begin position="150"/>
        <end position="252"/>
    </location>
</feature>
<dbReference type="GO" id="GO:0005682">
    <property type="term" value="C:U5 snRNP"/>
    <property type="evidence" value="ECO:0007669"/>
    <property type="project" value="InterPro"/>
</dbReference>
<dbReference type="PROSITE" id="PS50829">
    <property type="entry name" value="GYF"/>
    <property type="match status" value="1"/>
</dbReference>